<dbReference type="KEGG" id="epa:110245060"/>
<sequence length="158" mass="18692">MVQLGLRFILFKTIPKRAHAGIYAGKGIMFGHVETFSGKKSKRSWKPNVHRKKYYSEVLEKTVTYNFTTHAMRWIDKAGGFDNYILNTKDSKLHSKAAIDLKKLMTKVIKSKEEGMEMDEIREKVFPKPKVNCHTYIPRNYTDRFYFDWRGRKQIVYC</sequence>
<dbReference type="Pfam" id="PF00830">
    <property type="entry name" value="Ribosomal_L28"/>
    <property type="match status" value="1"/>
</dbReference>
<dbReference type="Gene3D" id="2.30.170.40">
    <property type="entry name" value="Ribosomal protein L28/L24"/>
    <property type="match status" value="1"/>
</dbReference>
<keyword evidence="2" id="KW-0689">Ribosomal protein</keyword>
<protein>
    <recommendedName>
        <fullName evidence="4">Large ribosomal subunit protein bL28m</fullName>
    </recommendedName>
    <alternativeName>
        <fullName evidence="5">39S ribosomal protein L28, mitochondrial</fullName>
    </alternativeName>
</protein>
<evidence type="ECO:0000256" key="5">
    <source>
        <dbReference type="ARBA" id="ARBA00035538"/>
    </source>
</evidence>
<evidence type="ECO:0000256" key="2">
    <source>
        <dbReference type="ARBA" id="ARBA00022980"/>
    </source>
</evidence>
<dbReference type="Proteomes" id="UP000887567">
    <property type="component" value="Unplaced"/>
</dbReference>
<dbReference type="GO" id="GO:0003735">
    <property type="term" value="F:structural constituent of ribosome"/>
    <property type="evidence" value="ECO:0007669"/>
    <property type="project" value="InterPro"/>
</dbReference>
<evidence type="ECO:0000256" key="1">
    <source>
        <dbReference type="ARBA" id="ARBA00008760"/>
    </source>
</evidence>
<dbReference type="InterPro" id="IPR034704">
    <property type="entry name" value="Ribosomal_bL28/bL31-like_sf"/>
</dbReference>
<dbReference type="InterPro" id="IPR037147">
    <property type="entry name" value="Ribosomal_bL28_sf"/>
</dbReference>
<evidence type="ECO:0000313" key="6">
    <source>
        <dbReference type="EnsemblMetazoa" id="XP_020906978.1"/>
    </source>
</evidence>
<organism evidence="6 7">
    <name type="scientific">Exaiptasia diaphana</name>
    <name type="common">Tropical sea anemone</name>
    <name type="synonym">Aiptasia pulchella</name>
    <dbReference type="NCBI Taxonomy" id="2652724"/>
    <lineage>
        <taxon>Eukaryota</taxon>
        <taxon>Metazoa</taxon>
        <taxon>Cnidaria</taxon>
        <taxon>Anthozoa</taxon>
        <taxon>Hexacorallia</taxon>
        <taxon>Actiniaria</taxon>
        <taxon>Aiptasiidae</taxon>
        <taxon>Exaiptasia</taxon>
    </lineage>
</organism>
<name>A0A913XLZ7_EXADI</name>
<accession>A0A913XLZ7</accession>
<dbReference type="PANTHER" id="PTHR13528">
    <property type="entry name" value="39S RIBOSOMAL PROTEIN L28, MITOCHONDRIAL"/>
    <property type="match status" value="1"/>
</dbReference>
<keyword evidence="3" id="KW-0687">Ribonucleoprotein</keyword>
<evidence type="ECO:0000313" key="7">
    <source>
        <dbReference type="Proteomes" id="UP000887567"/>
    </source>
</evidence>
<reference evidence="6" key="1">
    <citation type="submission" date="2022-11" db="UniProtKB">
        <authorList>
            <consortium name="EnsemblMetazoa"/>
        </authorList>
    </citation>
    <scope>IDENTIFICATION</scope>
</reference>
<dbReference type="OMA" id="FTTHAMR"/>
<dbReference type="GO" id="GO:0005762">
    <property type="term" value="C:mitochondrial large ribosomal subunit"/>
    <property type="evidence" value="ECO:0007669"/>
    <property type="project" value="TreeGrafter"/>
</dbReference>
<dbReference type="AlphaFoldDB" id="A0A913XLZ7"/>
<proteinExistence type="inferred from homology"/>
<dbReference type="SUPFAM" id="SSF143800">
    <property type="entry name" value="L28p-like"/>
    <property type="match status" value="1"/>
</dbReference>
<comment type="similarity">
    <text evidence="1">Belongs to the bacterial ribosomal protein bL28 family.</text>
</comment>
<dbReference type="InterPro" id="IPR026569">
    <property type="entry name" value="Ribosomal_bL28"/>
</dbReference>
<evidence type="ECO:0000256" key="3">
    <source>
        <dbReference type="ARBA" id="ARBA00023274"/>
    </source>
</evidence>
<dbReference type="FunFam" id="2.30.170.40:FF:000003">
    <property type="entry name" value="54S ribosomal protein L24"/>
    <property type="match status" value="1"/>
</dbReference>
<dbReference type="GeneID" id="110245060"/>
<dbReference type="PANTHER" id="PTHR13528:SF2">
    <property type="entry name" value="LARGE RIBOSOMAL SUBUNIT PROTEIN BL28M"/>
    <property type="match status" value="1"/>
</dbReference>
<keyword evidence="7" id="KW-1185">Reference proteome</keyword>
<evidence type="ECO:0000256" key="4">
    <source>
        <dbReference type="ARBA" id="ARBA00035269"/>
    </source>
</evidence>
<dbReference type="OrthoDB" id="361870at2759"/>
<dbReference type="RefSeq" id="XP_020906978.1">
    <property type="nucleotide sequence ID" value="XM_021051319.2"/>
</dbReference>
<dbReference type="EnsemblMetazoa" id="XM_021051319.2">
    <property type="protein sequence ID" value="XP_020906978.1"/>
    <property type="gene ID" value="LOC110245060"/>
</dbReference>